<dbReference type="EMBL" id="CP059399">
    <property type="protein sequence ID" value="QLY32808.1"/>
    <property type="molecule type" value="Genomic_DNA"/>
</dbReference>
<feature type="transmembrane region" description="Helical" evidence="1">
    <location>
        <begin position="76"/>
        <end position="97"/>
    </location>
</feature>
<proteinExistence type="predicted"/>
<evidence type="ECO:0000256" key="1">
    <source>
        <dbReference type="SAM" id="Phobius"/>
    </source>
</evidence>
<sequence>MNGTTVWMRFTAIAMLVIPVLDVLVRFTVPGGWIFAFVFFLGAPVWLLAYGLLFWMSLGMLRSDSTFAAAPKAPRTIIATLVWAYLACMTFFCLFMSDGGDADYWQSPGGHLFGVELYDSSAPEFLRTAEDLAVRGLPLGFLALLAAAICYGVLVAGNRRRRYSAPSEYSVSGS</sequence>
<dbReference type="Proteomes" id="UP000515512">
    <property type="component" value="Chromosome"/>
</dbReference>
<evidence type="ECO:0000313" key="3">
    <source>
        <dbReference type="Proteomes" id="UP000515512"/>
    </source>
</evidence>
<keyword evidence="1" id="KW-0812">Transmembrane</keyword>
<feature type="transmembrane region" description="Helical" evidence="1">
    <location>
        <begin position="136"/>
        <end position="157"/>
    </location>
</feature>
<protein>
    <submittedName>
        <fullName evidence="2">Uncharacterized protein</fullName>
    </submittedName>
</protein>
<name>A0A7D6ZDD2_9NOCA</name>
<keyword evidence="1" id="KW-1133">Transmembrane helix</keyword>
<evidence type="ECO:0000313" key="2">
    <source>
        <dbReference type="EMBL" id="QLY32808.1"/>
    </source>
</evidence>
<feature type="transmembrane region" description="Helical" evidence="1">
    <location>
        <begin position="7"/>
        <end position="27"/>
    </location>
</feature>
<feature type="transmembrane region" description="Helical" evidence="1">
    <location>
        <begin position="33"/>
        <end position="55"/>
    </location>
</feature>
<keyword evidence="3" id="KW-1185">Reference proteome</keyword>
<accession>A0A7D6ZDD2</accession>
<gene>
    <name evidence="2" type="ORF">H0264_11640</name>
</gene>
<reference evidence="2 3" key="1">
    <citation type="submission" date="2020-07" db="EMBL/GenBank/DDBJ databases">
        <authorList>
            <person name="Zhuang K."/>
            <person name="Ran Y."/>
        </authorList>
    </citation>
    <scope>NUCLEOTIDE SEQUENCE [LARGE SCALE GENOMIC DNA]</scope>
    <source>
        <strain evidence="2 3">WCH-YHL-001</strain>
    </source>
</reference>
<dbReference type="RefSeq" id="WP_181583973.1">
    <property type="nucleotide sequence ID" value="NZ_CP059399.1"/>
</dbReference>
<keyword evidence="1" id="KW-0472">Membrane</keyword>
<organism evidence="2 3">
    <name type="scientific">Nocardia huaxiensis</name>
    <dbReference type="NCBI Taxonomy" id="2755382"/>
    <lineage>
        <taxon>Bacteria</taxon>
        <taxon>Bacillati</taxon>
        <taxon>Actinomycetota</taxon>
        <taxon>Actinomycetes</taxon>
        <taxon>Mycobacteriales</taxon>
        <taxon>Nocardiaceae</taxon>
        <taxon>Nocardia</taxon>
    </lineage>
</organism>
<dbReference type="AlphaFoldDB" id="A0A7D6ZDD2"/>
<dbReference type="KEGG" id="nhu:H0264_11640"/>